<dbReference type="SUPFAM" id="SSF51735">
    <property type="entry name" value="NAD(P)-binding Rossmann-fold domains"/>
    <property type="match status" value="1"/>
</dbReference>
<dbReference type="Gene3D" id="3.40.50.720">
    <property type="entry name" value="NAD(P)-binding Rossmann-like Domain"/>
    <property type="match status" value="1"/>
</dbReference>
<dbReference type="OMA" id="NGWYHEN"/>
<evidence type="ECO:0000259" key="1">
    <source>
        <dbReference type="Pfam" id="PF05368"/>
    </source>
</evidence>
<dbReference type="STRING" id="361077.A0A152A9U1"/>
<dbReference type="InterPro" id="IPR008030">
    <property type="entry name" value="NmrA-like"/>
</dbReference>
<dbReference type="OrthoDB" id="419598at2759"/>
<dbReference type="Gene3D" id="3.90.25.10">
    <property type="entry name" value="UDP-galactose 4-epimerase, domain 1"/>
    <property type="match status" value="1"/>
</dbReference>
<dbReference type="EMBL" id="LODT01000001">
    <property type="protein sequence ID" value="KYR02988.1"/>
    <property type="molecule type" value="Genomic_DNA"/>
</dbReference>
<dbReference type="Proteomes" id="UP000076078">
    <property type="component" value="Unassembled WGS sequence"/>
</dbReference>
<dbReference type="InterPro" id="IPR036291">
    <property type="entry name" value="NAD(P)-bd_dom_sf"/>
</dbReference>
<dbReference type="PANTHER" id="PTHR47129">
    <property type="entry name" value="QUINONE OXIDOREDUCTASE 2"/>
    <property type="match status" value="1"/>
</dbReference>
<evidence type="ECO:0000313" key="2">
    <source>
        <dbReference type="EMBL" id="KYR02988.1"/>
    </source>
</evidence>
<dbReference type="CDD" id="cd05269">
    <property type="entry name" value="TMR_SDR_a"/>
    <property type="match status" value="1"/>
</dbReference>
<sequence length="293" mass="32586">MTILITGSSGKYGKDVINFLLEKKVNPKNIVALVRDPSKGEEYKKKGVEIRVGDYDNYQSLVDAFKNVDQLLFISSNDPVNKLKQQQDVVKAAKEASVKNILYTSFIRKTEDGSSPVHNVVTSVHIQTEDLIKKSGIPYTLLVNGLYSDVLTEFFFGPSVLSQGIFFPASQGKSNYTTRRDQAEATANILLNPSNHLNKTYVLANNESYTLTDASKILSEISGKLVPYTSPEVETYREILGKVIPSPLVEFSIAFALAIKQNEFETDKTDLPTLLGRKPTTLKDFLTTVYKSN</sequence>
<name>A0A152A9U1_TIELA</name>
<dbReference type="Pfam" id="PF05368">
    <property type="entry name" value="NmrA"/>
    <property type="match status" value="1"/>
</dbReference>
<accession>A0A152A9U1</accession>
<feature type="domain" description="NmrA-like" evidence="1">
    <location>
        <begin position="2"/>
        <end position="286"/>
    </location>
</feature>
<comment type="caution">
    <text evidence="2">The sequence shown here is derived from an EMBL/GenBank/DDBJ whole genome shotgun (WGS) entry which is preliminary data.</text>
</comment>
<reference evidence="2 3" key="1">
    <citation type="submission" date="2015-12" db="EMBL/GenBank/DDBJ databases">
        <title>Dictyostelia acquired genes for synthesis and detection of signals that induce cell-type specialization by lateral gene transfer from prokaryotes.</title>
        <authorList>
            <person name="Gloeckner G."/>
            <person name="Schaap P."/>
        </authorList>
    </citation>
    <scope>NUCLEOTIDE SEQUENCE [LARGE SCALE GENOMIC DNA]</scope>
    <source>
        <strain evidence="2 3">TK</strain>
    </source>
</reference>
<gene>
    <name evidence="2" type="ORF">DLAC_00474</name>
</gene>
<evidence type="ECO:0000313" key="3">
    <source>
        <dbReference type="Proteomes" id="UP000076078"/>
    </source>
</evidence>
<organism evidence="2 3">
    <name type="scientific">Tieghemostelium lacteum</name>
    <name type="common">Slime mold</name>
    <name type="synonym">Dictyostelium lacteum</name>
    <dbReference type="NCBI Taxonomy" id="361077"/>
    <lineage>
        <taxon>Eukaryota</taxon>
        <taxon>Amoebozoa</taxon>
        <taxon>Evosea</taxon>
        <taxon>Eumycetozoa</taxon>
        <taxon>Dictyostelia</taxon>
        <taxon>Dictyosteliales</taxon>
        <taxon>Raperosteliaceae</taxon>
        <taxon>Tieghemostelium</taxon>
    </lineage>
</organism>
<keyword evidence="3" id="KW-1185">Reference proteome</keyword>
<dbReference type="InParanoid" id="A0A152A9U1"/>
<dbReference type="FunCoup" id="A0A152A9U1">
    <property type="interactions" value="1"/>
</dbReference>
<dbReference type="AlphaFoldDB" id="A0A152A9U1"/>
<dbReference type="InterPro" id="IPR052718">
    <property type="entry name" value="NmrA-type_oxidoreductase"/>
</dbReference>
<protein>
    <recommendedName>
        <fullName evidence="1">NmrA-like domain-containing protein</fullName>
    </recommendedName>
</protein>
<proteinExistence type="predicted"/>
<dbReference type="PANTHER" id="PTHR47129:SF1">
    <property type="entry name" value="NMRA-LIKE DOMAIN-CONTAINING PROTEIN"/>
    <property type="match status" value="1"/>
</dbReference>